<keyword evidence="2" id="KW-0472">Membrane</keyword>
<proteinExistence type="predicted"/>
<accession>A0AAP7ZM30</accession>
<comment type="caution">
    <text evidence="4">The sequence shown here is derived from an EMBL/GenBank/DDBJ whole genome shotgun (WGS) entry which is preliminary data.</text>
</comment>
<dbReference type="Pfam" id="PF14020">
    <property type="entry name" value="DUF4236"/>
    <property type="match status" value="1"/>
</dbReference>
<dbReference type="AlphaFoldDB" id="A0AAP7ZM30"/>
<evidence type="ECO:0000256" key="2">
    <source>
        <dbReference type="SAM" id="Phobius"/>
    </source>
</evidence>
<protein>
    <recommendedName>
        <fullName evidence="3">DUF4236 domain-containing protein</fullName>
    </recommendedName>
</protein>
<dbReference type="InterPro" id="IPR025330">
    <property type="entry name" value="DUF4236"/>
</dbReference>
<evidence type="ECO:0000256" key="1">
    <source>
        <dbReference type="SAM" id="MobiDB-lite"/>
    </source>
</evidence>
<reference evidence="4 5" key="1">
    <citation type="submission" date="2017-04" db="EMBL/GenBank/DDBJ databases">
        <title>Genome Announcement: Closed genomes of Ralstonia solanacearum strains K60, UW551, and UW700.</title>
        <authorList>
            <person name="Hayes M."/>
            <person name="Macintyre A.M."/>
            <person name="Allen C."/>
        </authorList>
    </citation>
    <scope>NUCLEOTIDE SEQUENCE [LARGE SCALE GENOMIC DNA]</scope>
    <source>
        <strain evidence="4 5">UW25</strain>
    </source>
</reference>
<sequence length="272" mass="30231">MGFYVRQSVKVGPLRFNFSKSGVGVSTGVKGIRIGTGPRGNYIHMGRGGLYYRTTFPKATPRNHETPRPPQVPHHSNPPHDANSTTVGPMEEIQSAAVQQLVDTTSADVLAQIERKKRIPNYWKVVALASIILFFTAMNEGVQDVALTLLAILLAVVVMAAFYFNKVSKTIIFFYDLEEPARSAYEALTTAFEPVFQARKKWRINSKGDVLNRKYHAGAGQIISRSALATTERGASFIKTNIPVPSLEGKNLQLYFYPPRYTQIRKALRAEG</sequence>
<dbReference type="Proteomes" id="UP000216164">
    <property type="component" value="Unassembled WGS sequence"/>
</dbReference>
<feature type="domain" description="DUF4236" evidence="3">
    <location>
        <begin position="3"/>
        <end position="53"/>
    </location>
</feature>
<organism evidence="4 5">
    <name type="scientific">Ralstonia solanacearum K60</name>
    <dbReference type="NCBI Taxonomy" id="1091042"/>
    <lineage>
        <taxon>Bacteria</taxon>
        <taxon>Pseudomonadati</taxon>
        <taxon>Pseudomonadota</taxon>
        <taxon>Betaproteobacteria</taxon>
        <taxon>Burkholderiales</taxon>
        <taxon>Burkholderiaceae</taxon>
        <taxon>Ralstonia</taxon>
        <taxon>Ralstonia solanacearum species complex</taxon>
    </lineage>
</organism>
<evidence type="ECO:0000313" key="4">
    <source>
        <dbReference type="EMBL" id="OYQ13135.1"/>
    </source>
</evidence>
<keyword evidence="2" id="KW-0812">Transmembrane</keyword>
<feature type="transmembrane region" description="Helical" evidence="2">
    <location>
        <begin position="145"/>
        <end position="164"/>
    </location>
</feature>
<name>A0AAP7ZM30_RALSL</name>
<evidence type="ECO:0000259" key="3">
    <source>
        <dbReference type="Pfam" id="PF14020"/>
    </source>
</evidence>
<evidence type="ECO:0000313" key="5">
    <source>
        <dbReference type="Proteomes" id="UP000216164"/>
    </source>
</evidence>
<dbReference type="EMBL" id="NCTK01000001">
    <property type="protein sequence ID" value="OYQ13135.1"/>
    <property type="molecule type" value="Genomic_DNA"/>
</dbReference>
<gene>
    <name evidence="4" type="ORF">B7R77_07630</name>
</gene>
<feature type="region of interest" description="Disordered" evidence="1">
    <location>
        <begin position="54"/>
        <end position="87"/>
    </location>
</feature>
<feature type="transmembrane region" description="Helical" evidence="2">
    <location>
        <begin position="122"/>
        <end position="139"/>
    </location>
</feature>
<keyword evidence="2" id="KW-1133">Transmembrane helix</keyword>